<feature type="domain" description="GGDEF" evidence="5">
    <location>
        <begin position="318"/>
        <end position="451"/>
    </location>
</feature>
<evidence type="ECO:0000256" key="1">
    <source>
        <dbReference type="ARBA" id="ARBA00051114"/>
    </source>
</evidence>
<dbReference type="PROSITE" id="PS50883">
    <property type="entry name" value="EAL"/>
    <property type="match status" value="1"/>
</dbReference>
<evidence type="ECO:0000259" key="3">
    <source>
        <dbReference type="PROSITE" id="PS50883"/>
    </source>
</evidence>
<dbReference type="SUPFAM" id="SSF141868">
    <property type="entry name" value="EAL domain-like"/>
    <property type="match status" value="1"/>
</dbReference>
<dbReference type="CDD" id="cd01949">
    <property type="entry name" value="GGDEF"/>
    <property type="match status" value="1"/>
</dbReference>
<dbReference type="PANTHER" id="PTHR44757">
    <property type="entry name" value="DIGUANYLATE CYCLASE DGCP"/>
    <property type="match status" value="1"/>
</dbReference>
<reference evidence="6" key="1">
    <citation type="submission" date="2021-01" db="EMBL/GenBank/DDBJ databases">
        <title>Genome sequence of strain Noviherbaspirillum sp. DKR-6.</title>
        <authorList>
            <person name="Chaudhary D.K."/>
        </authorList>
    </citation>
    <scope>NUCLEOTIDE SEQUENCE</scope>
    <source>
        <strain evidence="6">DKR-6</strain>
    </source>
</reference>
<dbReference type="PROSITE" id="PS51257">
    <property type="entry name" value="PROKAR_LIPOPROTEIN"/>
    <property type="match status" value="1"/>
</dbReference>
<keyword evidence="7" id="KW-1185">Reference proteome</keyword>
<dbReference type="SMART" id="SM00052">
    <property type="entry name" value="EAL"/>
    <property type="match status" value="1"/>
</dbReference>
<dbReference type="PROSITE" id="PS50885">
    <property type="entry name" value="HAMP"/>
    <property type="match status" value="1"/>
</dbReference>
<feature type="domain" description="HAMP" evidence="4">
    <location>
        <begin position="198"/>
        <end position="250"/>
    </location>
</feature>
<dbReference type="SUPFAM" id="SSF55073">
    <property type="entry name" value="Nucleotide cyclase"/>
    <property type="match status" value="1"/>
</dbReference>
<protein>
    <submittedName>
        <fullName evidence="6">EAL domain-containing protein</fullName>
    </submittedName>
</protein>
<keyword evidence="2" id="KW-1133">Transmembrane helix</keyword>
<feature type="domain" description="EAL" evidence="3">
    <location>
        <begin position="460"/>
        <end position="716"/>
    </location>
</feature>
<dbReference type="FunFam" id="3.30.70.270:FF:000001">
    <property type="entry name" value="Diguanylate cyclase domain protein"/>
    <property type="match status" value="1"/>
</dbReference>
<sequence>MGKRTIRDKLIINFAAFTGLACAFGLATILLNAWMATDAAVLEAEHVAEMIANNGIVDPLDHVDELQQHIMKVHALQKRDVFVVDRSMRIVADSDADEIGSRFTYDRAGVIATTMNEGRPGKFVEDNPSLKESNKLVVIPLRRDQSRSNSEIVGALALEYTAIYDELMESVHLFIRFIVVLLALFLAITYALSSHISRSIIASLKRLQGAIEALIQGNHHARVNIASEDEVAELAGCINRLADKMEASFRDKEERLAANAEQLRLMNIRLADEVQQHKLSAERTEYFAYYDHLTTLPNRRMFSHLLGAAIAQASARKTALGLLFIDLDEFKHINDTLGHAAGDELLMSVATRLKECVRVGDTTARLGGDEFVILVEDLREKSHLEALAAKLLDALQLPHRIAGAEFRITASIGISIFPDDGEDETSLMKNADMAMYQAKRHGKNNCQLYCEELQSHMERRFMLESSLRQALERQEFTLAYQPKVCAASGRIIGAEALLRWNAQPAGFGNLGPCDFIPVAEDSGLIVPIGRWVLETVCLQHNEWARHGFGELNVSVNLSARQLADSSFYNDVVSVIARTGIDCARLEFELTESAAMENMEQTIALLKAMRKQGMRIALDDFGTGYSSLSMLKQLPVDAIKIDRSFIRDMPGDTHANALTHAIVAMSKVMDLRVVAEGVETVEQVDFLKQCDCDEFQGFLFSRPVSPEAFFALLEQQKALDTLVS</sequence>
<feature type="transmembrane region" description="Helical" evidence="2">
    <location>
        <begin position="173"/>
        <end position="192"/>
    </location>
</feature>
<dbReference type="Gene3D" id="3.30.70.270">
    <property type="match status" value="1"/>
</dbReference>
<comment type="caution">
    <text evidence="6">The sequence shown here is derived from an EMBL/GenBank/DDBJ whole genome shotgun (WGS) entry which is preliminary data.</text>
</comment>
<evidence type="ECO:0000259" key="4">
    <source>
        <dbReference type="PROSITE" id="PS50885"/>
    </source>
</evidence>
<evidence type="ECO:0000313" key="6">
    <source>
        <dbReference type="EMBL" id="MBK4736311.1"/>
    </source>
</evidence>
<feature type="transmembrane region" description="Helical" evidence="2">
    <location>
        <begin position="12"/>
        <end position="35"/>
    </location>
</feature>
<evidence type="ECO:0000259" key="5">
    <source>
        <dbReference type="PROSITE" id="PS50887"/>
    </source>
</evidence>
<dbReference type="NCBIfam" id="TIGR00254">
    <property type="entry name" value="GGDEF"/>
    <property type="match status" value="1"/>
</dbReference>
<dbReference type="Proteomes" id="UP000622890">
    <property type="component" value="Unassembled WGS sequence"/>
</dbReference>
<dbReference type="Gene3D" id="6.10.340.10">
    <property type="match status" value="1"/>
</dbReference>
<name>A0A934SWC0_9BURK</name>
<dbReference type="Pfam" id="PF00563">
    <property type="entry name" value="EAL"/>
    <property type="match status" value="1"/>
</dbReference>
<keyword evidence="2" id="KW-0472">Membrane</keyword>
<dbReference type="SMART" id="SM00267">
    <property type="entry name" value="GGDEF"/>
    <property type="match status" value="1"/>
</dbReference>
<dbReference type="Pfam" id="PF00672">
    <property type="entry name" value="HAMP"/>
    <property type="match status" value="1"/>
</dbReference>
<dbReference type="PROSITE" id="PS50887">
    <property type="entry name" value="GGDEF"/>
    <property type="match status" value="1"/>
</dbReference>
<dbReference type="AlphaFoldDB" id="A0A934SWC0"/>
<organism evidence="6 7">
    <name type="scientific">Noviherbaspirillum pedocola</name>
    <dbReference type="NCBI Taxonomy" id="2801341"/>
    <lineage>
        <taxon>Bacteria</taxon>
        <taxon>Pseudomonadati</taxon>
        <taxon>Pseudomonadota</taxon>
        <taxon>Betaproteobacteria</taxon>
        <taxon>Burkholderiales</taxon>
        <taxon>Oxalobacteraceae</taxon>
        <taxon>Noviherbaspirillum</taxon>
    </lineage>
</organism>
<dbReference type="InterPro" id="IPR052155">
    <property type="entry name" value="Biofilm_reg_signaling"/>
</dbReference>
<dbReference type="CDD" id="cd06225">
    <property type="entry name" value="HAMP"/>
    <property type="match status" value="1"/>
</dbReference>
<dbReference type="SMART" id="SM00304">
    <property type="entry name" value="HAMP"/>
    <property type="match status" value="1"/>
</dbReference>
<dbReference type="Gene3D" id="3.20.20.450">
    <property type="entry name" value="EAL domain"/>
    <property type="match status" value="1"/>
</dbReference>
<dbReference type="InterPro" id="IPR043128">
    <property type="entry name" value="Rev_trsase/Diguanyl_cyclase"/>
</dbReference>
<dbReference type="GO" id="GO:0016020">
    <property type="term" value="C:membrane"/>
    <property type="evidence" value="ECO:0007669"/>
    <property type="project" value="InterPro"/>
</dbReference>
<proteinExistence type="predicted"/>
<gene>
    <name evidence="6" type="ORF">JJB74_16940</name>
</gene>
<dbReference type="GO" id="GO:0007165">
    <property type="term" value="P:signal transduction"/>
    <property type="evidence" value="ECO:0007669"/>
    <property type="project" value="InterPro"/>
</dbReference>
<dbReference type="Pfam" id="PF00990">
    <property type="entry name" value="GGDEF"/>
    <property type="match status" value="1"/>
</dbReference>
<dbReference type="GO" id="GO:0071732">
    <property type="term" value="P:cellular response to nitric oxide"/>
    <property type="evidence" value="ECO:0007669"/>
    <property type="project" value="UniProtKB-ARBA"/>
</dbReference>
<dbReference type="InterPro" id="IPR003660">
    <property type="entry name" value="HAMP_dom"/>
</dbReference>
<evidence type="ECO:0000256" key="2">
    <source>
        <dbReference type="SAM" id="Phobius"/>
    </source>
</evidence>
<accession>A0A934SWC0</accession>
<dbReference type="InterPro" id="IPR001633">
    <property type="entry name" value="EAL_dom"/>
</dbReference>
<keyword evidence="2" id="KW-0812">Transmembrane</keyword>
<dbReference type="PANTHER" id="PTHR44757:SF2">
    <property type="entry name" value="BIOFILM ARCHITECTURE MAINTENANCE PROTEIN MBAA"/>
    <property type="match status" value="1"/>
</dbReference>
<dbReference type="CDD" id="cd01948">
    <property type="entry name" value="EAL"/>
    <property type="match status" value="1"/>
</dbReference>
<dbReference type="EMBL" id="JAEPBG010000007">
    <property type="protein sequence ID" value="MBK4736311.1"/>
    <property type="molecule type" value="Genomic_DNA"/>
</dbReference>
<dbReference type="InterPro" id="IPR000160">
    <property type="entry name" value="GGDEF_dom"/>
</dbReference>
<dbReference type="GO" id="GO:0071111">
    <property type="term" value="F:cyclic-guanylate-specific phosphodiesterase activity"/>
    <property type="evidence" value="ECO:0007669"/>
    <property type="project" value="UniProtKB-EC"/>
</dbReference>
<evidence type="ECO:0000313" key="7">
    <source>
        <dbReference type="Proteomes" id="UP000622890"/>
    </source>
</evidence>
<comment type="catalytic activity">
    <reaction evidence="1">
        <text>3',3'-c-di-GMP + H2O = 5'-phosphoguanylyl(3'-&gt;5')guanosine + H(+)</text>
        <dbReference type="Rhea" id="RHEA:24902"/>
        <dbReference type="ChEBI" id="CHEBI:15377"/>
        <dbReference type="ChEBI" id="CHEBI:15378"/>
        <dbReference type="ChEBI" id="CHEBI:58754"/>
        <dbReference type="ChEBI" id="CHEBI:58805"/>
        <dbReference type="EC" id="3.1.4.52"/>
    </reaction>
    <physiologicalReaction direction="left-to-right" evidence="1">
        <dbReference type="Rhea" id="RHEA:24903"/>
    </physiologicalReaction>
</comment>
<dbReference type="FunFam" id="3.20.20.450:FF:000001">
    <property type="entry name" value="Cyclic di-GMP phosphodiesterase yahA"/>
    <property type="match status" value="1"/>
</dbReference>
<dbReference type="RefSeq" id="WP_200593647.1">
    <property type="nucleotide sequence ID" value="NZ_JAEPBG010000007.1"/>
</dbReference>
<dbReference type="SUPFAM" id="SSF158472">
    <property type="entry name" value="HAMP domain-like"/>
    <property type="match status" value="1"/>
</dbReference>
<dbReference type="InterPro" id="IPR029787">
    <property type="entry name" value="Nucleotide_cyclase"/>
</dbReference>
<dbReference type="InterPro" id="IPR035919">
    <property type="entry name" value="EAL_sf"/>
</dbReference>